<keyword evidence="2" id="KW-1185">Reference proteome</keyword>
<comment type="caution">
    <text evidence="1">The sequence shown here is derived from an EMBL/GenBank/DDBJ whole genome shotgun (WGS) entry which is preliminary data.</text>
</comment>
<evidence type="ECO:0000313" key="1">
    <source>
        <dbReference type="EMBL" id="RIX82050.1"/>
    </source>
</evidence>
<accession>A0A9X8D7H0</accession>
<name>A0A9X8D7H0_9BURK</name>
<gene>
    <name evidence="1" type="ORF">D3H34_09800</name>
</gene>
<sequence length="169" mass="19135">MTVVAEALRVSMLQRLGVSEPLVRLATGECIHEVFRTFCLGPPLYAYRGARAPEGPTWAPLWDRDSRVTGLRAHPDGLEFIEFSVEDPRAFDRIAGTEQGFWATRFDALYENDVPESVLHDAARLVGFRYLDQHLASREEAEARLQTFSDHHAWLQGLVADIDRQAREA</sequence>
<organism evidence="1 2">
    <name type="scientific">Acidovorax cavernicola</name>
    <dbReference type="NCBI Taxonomy" id="1675792"/>
    <lineage>
        <taxon>Bacteria</taxon>
        <taxon>Pseudomonadati</taxon>
        <taxon>Pseudomonadota</taxon>
        <taxon>Betaproteobacteria</taxon>
        <taxon>Burkholderiales</taxon>
        <taxon>Comamonadaceae</taxon>
        <taxon>Acidovorax</taxon>
    </lineage>
</organism>
<dbReference type="RefSeq" id="WP_119553259.1">
    <property type="nucleotide sequence ID" value="NZ_QXMN01000008.1"/>
</dbReference>
<proteinExistence type="predicted"/>
<dbReference type="AlphaFoldDB" id="A0A9X8D7H0"/>
<dbReference type="Proteomes" id="UP000265619">
    <property type="component" value="Unassembled WGS sequence"/>
</dbReference>
<reference evidence="1 2" key="1">
    <citation type="submission" date="2018-09" db="EMBL/GenBank/DDBJ databases">
        <title>Acidovorax cavernicola nov. sp. isolated from Gruta de las Maravillas (Aracena, Spain).</title>
        <authorList>
            <person name="Jurado V."/>
            <person name="Gutierrez-Patricio S."/>
            <person name="Gonzalez-Pimentel J.L."/>
            <person name="Miller A.Z."/>
            <person name="Laiz L."/>
            <person name="Saiz-Jimenez C."/>
        </authorList>
    </citation>
    <scope>NUCLEOTIDE SEQUENCE [LARGE SCALE GENOMIC DNA]</scope>
    <source>
        <strain evidence="1 2">1011MAR4D40.2</strain>
    </source>
</reference>
<dbReference type="OrthoDB" id="6028339at2"/>
<dbReference type="EMBL" id="QXMN01000008">
    <property type="protein sequence ID" value="RIX82050.1"/>
    <property type="molecule type" value="Genomic_DNA"/>
</dbReference>
<protein>
    <submittedName>
        <fullName evidence="1">Uncharacterized protein</fullName>
    </submittedName>
</protein>
<evidence type="ECO:0000313" key="2">
    <source>
        <dbReference type="Proteomes" id="UP000265619"/>
    </source>
</evidence>